<dbReference type="EMBL" id="JAUHHV010000010">
    <property type="protein sequence ID" value="KAK1411533.1"/>
    <property type="molecule type" value="Genomic_DNA"/>
</dbReference>
<keyword evidence="3" id="KW-1185">Reference proteome</keyword>
<evidence type="ECO:0000313" key="3">
    <source>
        <dbReference type="Proteomes" id="UP001229421"/>
    </source>
</evidence>
<name>A0AAD8JXA1_TARER</name>
<dbReference type="Proteomes" id="UP001229421">
    <property type="component" value="Unassembled WGS sequence"/>
</dbReference>
<keyword evidence="1" id="KW-1133">Transmembrane helix</keyword>
<accession>A0AAD8JXA1</accession>
<organism evidence="2 3">
    <name type="scientific">Tagetes erecta</name>
    <name type="common">African marigold</name>
    <dbReference type="NCBI Taxonomy" id="13708"/>
    <lineage>
        <taxon>Eukaryota</taxon>
        <taxon>Viridiplantae</taxon>
        <taxon>Streptophyta</taxon>
        <taxon>Embryophyta</taxon>
        <taxon>Tracheophyta</taxon>
        <taxon>Spermatophyta</taxon>
        <taxon>Magnoliopsida</taxon>
        <taxon>eudicotyledons</taxon>
        <taxon>Gunneridae</taxon>
        <taxon>Pentapetalae</taxon>
        <taxon>asterids</taxon>
        <taxon>campanulids</taxon>
        <taxon>Asterales</taxon>
        <taxon>Asteraceae</taxon>
        <taxon>Asteroideae</taxon>
        <taxon>Heliantheae alliance</taxon>
        <taxon>Tageteae</taxon>
        <taxon>Tagetes</taxon>
    </lineage>
</organism>
<keyword evidence="1" id="KW-0812">Transmembrane</keyword>
<evidence type="ECO:0000256" key="1">
    <source>
        <dbReference type="SAM" id="Phobius"/>
    </source>
</evidence>
<evidence type="ECO:0000313" key="2">
    <source>
        <dbReference type="EMBL" id="KAK1411533.1"/>
    </source>
</evidence>
<protein>
    <submittedName>
        <fullName evidence="2">Uncharacterized protein</fullName>
    </submittedName>
</protein>
<reference evidence="2" key="1">
    <citation type="journal article" date="2023" name="bioRxiv">
        <title>Improved chromosome-level genome assembly for marigold (Tagetes erecta).</title>
        <authorList>
            <person name="Jiang F."/>
            <person name="Yuan L."/>
            <person name="Wang S."/>
            <person name="Wang H."/>
            <person name="Xu D."/>
            <person name="Wang A."/>
            <person name="Fan W."/>
        </authorList>
    </citation>
    <scope>NUCLEOTIDE SEQUENCE</scope>
    <source>
        <strain evidence="2">WSJ</strain>
        <tissue evidence="2">Leaf</tissue>
    </source>
</reference>
<gene>
    <name evidence="2" type="ORF">QVD17_38083</name>
</gene>
<sequence>MFSRSIYDAKRRPKELTEKVQKKTDLNEEVRELTKLFGAAKAGAEEGDPTDLTIRSMILDRRVCAVVVAHPLAMVVLICGIKSSRAVMVVQFVVVVI</sequence>
<feature type="transmembrane region" description="Helical" evidence="1">
    <location>
        <begin position="63"/>
        <end position="83"/>
    </location>
</feature>
<proteinExistence type="predicted"/>
<keyword evidence="1" id="KW-0472">Membrane</keyword>
<dbReference type="AlphaFoldDB" id="A0AAD8JXA1"/>
<comment type="caution">
    <text evidence="2">The sequence shown here is derived from an EMBL/GenBank/DDBJ whole genome shotgun (WGS) entry which is preliminary data.</text>
</comment>